<sequence>MERNSLQHELWVAKIAERSNLESQSVEKLFAALSRQLLTRLTRKESVEFSDLGYWESNVEKEFVAVLPDTQYLLPPRVILRLTKTPSHKVTPQQIIIEAISQETDITIQNSFDWWQAIIQLLKEDLRKGNPVEWKDFGTFTPKDDSIIFTPKGNLQTSLNYAFVDFPIVEVNPGKAFDDTKYIEVSTIEEAIDNTSVIQLSPEEPDILSEDTNSTQASSDEEEESQPIGHSVIEDAPIPDDNSSKEIDSTTEEGTTTEEENENSFDSNDRFPHTQASVVMEAQEEEKPNITTHATSDRETNYGEASPWKALLIGLFVIIAILSIIFIALQPTTSGPAKVQDTQIIKSNTTTVLDSSAIKSDSVSIKPIDSIEDNANLREINKEMVKENKPLVQQDKAKGSSPSSSTKTDINNGDKWITIQSGDNLRSIALKEYGDKSFWKYIYQANINRISDPDNVQAGTKILIPKRVSQYVKHSNDR</sequence>
<name>A0ABV9K8G5_9PORP</name>
<evidence type="ECO:0000313" key="5">
    <source>
        <dbReference type="EMBL" id="MFC4666490.1"/>
    </source>
</evidence>
<protein>
    <recommendedName>
        <fullName evidence="4">LysM domain-containing protein</fullName>
    </recommendedName>
</protein>
<accession>A0ABV9K8G5</accession>
<evidence type="ECO:0000256" key="1">
    <source>
        <dbReference type="ARBA" id="ARBA00023125"/>
    </source>
</evidence>
<feature type="region of interest" description="Disordered" evidence="2">
    <location>
        <begin position="196"/>
        <end position="301"/>
    </location>
</feature>
<evidence type="ECO:0000259" key="4">
    <source>
        <dbReference type="PROSITE" id="PS51782"/>
    </source>
</evidence>
<keyword evidence="3" id="KW-0812">Transmembrane</keyword>
<feature type="transmembrane region" description="Helical" evidence="3">
    <location>
        <begin position="308"/>
        <end position="329"/>
    </location>
</feature>
<keyword evidence="3" id="KW-1133">Transmembrane helix</keyword>
<organism evidence="5 6">
    <name type="scientific">Falsiporphyromonas endometrii</name>
    <dbReference type="NCBI Taxonomy" id="1387297"/>
    <lineage>
        <taxon>Bacteria</taxon>
        <taxon>Pseudomonadati</taxon>
        <taxon>Bacteroidota</taxon>
        <taxon>Bacteroidia</taxon>
        <taxon>Bacteroidales</taxon>
        <taxon>Porphyromonadaceae</taxon>
        <taxon>Falsiporphyromonas</taxon>
    </lineage>
</organism>
<dbReference type="SUPFAM" id="SSF47729">
    <property type="entry name" value="IHF-like DNA-binding proteins"/>
    <property type="match status" value="1"/>
</dbReference>
<dbReference type="Gene3D" id="3.10.350.10">
    <property type="entry name" value="LysM domain"/>
    <property type="match status" value="1"/>
</dbReference>
<dbReference type="InterPro" id="IPR036779">
    <property type="entry name" value="LysM_dom_sf"/>
</dbReference>
<dbReference type="InterPro" id="IPR018392">
    <property type="entry name" value="LysM"/>
</dbReference>
<dbReference type="EMBL" id="JBHSGO010000203">
    <property type="protein sequence ID" value="MFC4666490.1"/>
    <property type="molecule type" value="Genomic_DNA"/>
</dbReference>
<dbReference type="InterPro" id="IPR010992">
    <property type="entry name" value="IHF-like_DNA-bd_dom_sf"/>
</dbReference>
<gene>
    <name evidence="5" type="ORF">ACFO3G_07755</name>
</gene>
<proteinExistence type="predicted"/>
<dbReference type="PROSITE" id="PS51782">
    <property type="entry name" value="LYSM"/>
    <property type="match status" value="1"/>
</dbReference>
<evidence type="ECO:0000256" key="3">
    <source>
        <dbReference type="SAM" id="Phobius"/>
    </source>
</evidence>
<keyword evidence="6" id="KW-1185">Reference proteome</keyword>
<keyword evidence="1" id="KW-0238">DNA-binding</keyword>
<dbReference type="CDD" id="cd00118">
    <property type="entry name" value="LysM"/>
    <property type="match status" value="1"/>
</dbReference>
<comment type="caution">
    <text evidence="5">The sequence shown here is derived from an EMBL/GenBank/DDBJ whole genome shotgun (WGS) entry which is preliminary data.</text>
</comment>
<feature type="domain" description="LysM" evidence="4">
    <location>
        <begin position="415"/>
        <end position="464"/>
    </location>
</feature>
<evidence type="ECO:0000256" key="2">
    <source>
        <dbReference type="SAM" id="MobiDB-lite"/>
    </source>
</evidence>
<keyword evidence="3" id="KW-0472">Membrane</keyword>
<feature type="region of interest" description="Disordered" evidence="2">
    <location>
        <begin position="386"/>
        <end position="412"/>
    </location>
</feature>
<evidence type="ECO:0000313" key="6">
    <source>
        <dbReference type="Proteomes" id="UP001596020"/>
    </source>
</evidence>
<feature type="compositionally biased region" description="Polar residues" evidence="2">
    <location>
        <begin position="400"/>
        <end position="411"/>
    </location>
</feature>
<dbReference type="Proteomes" id="UP001596020">
    <property type="component" value="Unassembled WGS sequence"/>
</dbReference>
<reference evidence="6" key="1">
    <citation type="journal article" date="2019" name="Int. J. Syst. Evol. Microbiol.">
        <title>The Global Catalogue of Microorganisms (GCM) 10K type strain sequencing project: providing services to taxonomists for standard genome sequencing and annotation.</title>
        <authorList>
            <consortium name="The Broad Institute Genomics Platform"/>
            <consortium name="The Broad Institute Genome Sequencing Center for Infectious Disease"/>
            <person name="Wu L."/>
            <person name="Ma J."/>
        </authorList>
    </citation>
    <scope>NUCLEOTIDE SEQUENCE [LARGE SCALE GENOMIC DNA]</scope>
    <source>
        <strain evidence="6">CGMCC 4.7357</strain>
    </source>
</reference>
<feature type="compositionally biased region" description="Acidic residues" evidence="2">
    <location>
        <begin position="249"/>
        <end position="263"/>
    </location>
</feature>